<comment type="caution">
    <text evidence="1">The sequence shown here is derived from an EMBL/GenBank/DDBJ whole genome shotgun (WGS) entry which is preliminary data.</text>
</comment>
<evidence type="ECO:0000313" key="1">
    <source>
        <dbReference type="EMBL" id="GFD14175.1"/>
    </source>
</evidence>
<protein>
    <submittedName>
        <fullName evidence="1">Uncharacterized protein</fullName>
    </submittedName>
</protein>
<dbReference type="AlphaFoldDB" id="A0A699TTK2"/>
<reference evidence="1" key="1">
    <citation type="journal article" date="2019" name="Sci. Rep.">
        <title>Draft genome of Tanacetum cinerariifolium, the natural source of mosquito coil.</title>
        <authorList>
            <person name="Yamashiro T."/>
            <person name="Shiraishi A."/>
            <person name="Satake H."/>
            <person name="Nakayama K."/>
        </authorList>
    </citation>
    <scope>NUCLEOTIDE SEQUENCE</scope>
</reference>
<accession>A0A699TTK2</accession>
<gene>
    <name evidence="1" type="ORF">Tci_886144</name>
</gene>
<name>A0A699TTK2_TANCI</name>
<organism evidence="1">
    <name type="scientific">Tanacetum cinerariifolium</name>
    <name type="common">Dalmatian daisy</name>
    <name type="synonym">Chrysanthemum cinerariifolium</name>
    <dbReference type="NCBI Taxonomy" id="118510"/>
    <lineage>
        <taxon>Eukaryota</taxon>
        <taxon>Viridiplantae</taxon>
        <taxon>Streptophyta</taxon>
        <taxon>Embryophyta</taxon>
        <taxon>Tracheophyta</taxon>
        <taxon>Spermatophyta</taxon>
        <taxon>Magnoliopsida</taxon>
        <taxon>eudicotyledons</taxon>
        <taxon>Gunneridae</taxon>
        <taxon>Pentapetalae</taxon>
        <taxon>asterids</taxon>
        <taxon>campanulids</taxon>
        <taxon>Asterales</taxon>
        <taxon>Asteraceae</taxon>
        <taxon>Asteroideae</taxon>
        <taxon>Anthemideae</taxon>
        <taxon>Anthemidinae</taxon>
        <taxon>Tanacetum</taxon>
    </lineage>
</organism>
<dbReference type="EMBL" id="BKCJ011277634">
    <property type="protein sequence ID" value="GFD14175.1"/>
    <property type="molecule type" value="Genomic_DNA"/>
</dbReference>
<feature type="non-terminal residue" evidence="1">
    <location>
        <position position="1"/>
    </location>
</feature>
<sequence length="169" mass="19420">PEAVEKSLRDEVNALKGRNIIHEKERNALDVKVTDLKASVMGKDRDLTDLNAQLTSVKSQNDSLAYQVHELKISSIGLLEKITMYDNCVEQLEKFQDERIKVVNDKLAKLDSDLVEMVCHLEEKYYPHLLNTISGQRWLLTHGLKLFLVKCLNSSEYLMNLRGCYQSCH</sequence>
<proteinExistence type="predicted"/>